<reference evidence="6" key="3">
    <citation type="submission" date="2018-07" db="EMBL/GenBank/DDBJ databases">
        <authorList>
            <person name="Mckenzie S.K."/>
            <person name="Kronauer D.J.C."/>
        </authorList>
    </citation>
    <scope>NUCLEOTIDE SEQUENCE</scope>
    <source>
        <strain evidence="6">Clonal line C1</strain>
    </source>
</reference>
<accession>A0A026WAX0</accession>
<protein>
    <submittedName>
        <fullName evidence="5">THUMP domain-containing protein</fullName>
    </submittedName>
</protein>
<feature type="region of interest" description="Disordered" evidence="3">
    <location>
        <begin position="67"/>
        <end position="98"/>
    </location>
</feature>
<feature type="compositionally biased region" description="Basic and acidic residues" evidence="3">
    <location>
        <begin position="278"/>
        <end position="293"/>
    </location>
</feature>
<dbReference type="Pfam" id="PF02926">
    <property type="entry name" value="THUMP"/>
    <property type="match status" value="1"/>
</dbReference>
<dbReference type="EMBL" id="QOIP01000010">
    <property type="protein sequence ID" value="RLU17892.1"/>
    <property type="molecule type" value="Genomic_DNA"/>
</dbReference>
<dbReference type="PANTHER" id="PTHR13452:SF10">
    <property type="entry name" value="THUMP DOMAIN-CONTAINING PROTEIN 1"/>
    <property type="match status" value="1"/>
</dbReference>
<dbReference type="PROSITE" id="PS51165">
    <property type="entry name" value="THUMP"/>
    <property type="match status" value="1"/>
</dbReference>
<keyword evidence="7" id="KW-1185">Reference proteome</keyword>
<sequence>MQANGTMNTRKRNNRHFANHRDGHKKRRQLTLEPGMTGFLCTCNFHERGCVTDAYKLLNLFADEESAPEVKKEPEGLNVANTLDKSSEDADKSSEDDDISTALKKEITELRTEHELPLSSRRFQVVDTGVKNMIFVASTLPNPLELVTKIVTQLDVTKKQCTRYLLRLLPIQVICKAYMNDIRTKASALFEKYFAQEPKTFSIVFNRRSNNSIKRNEIIEDLAEIIARKNPGNKADLKNPEIAVVVEVIRGICLLSIAPNYYKFKKYNLIEICNSAKPKQEQKSENKEIKEEGVDTVSSTQELEKLTDTDTSLNAEIEEKKEEN</sequence>
<gene>
    <name evidence="6" type="ORF">DMN91_010131</name>
    <name evidence="5" type="ORF">X777_08671</name>
</gene>
<feature type="region of interest" description="Disordered" evidence="3">
    <location>
        <begin position="278"/>
        <end position="324"/>
    </location>
</feature>
<dbReference type="OMA" id="MNEKACV"/>
<evidence type="ECO:0000256" key="2">
    <source>
        <dbReference type="PROSITE-ProRule" id="PRU00529"/>
    </source>
</evidence>
<reference evidence="5 7" key="1">
    <citation type="journal article" date="2014" name="Curr. Biol.">
        <title>The genome of the clonal raider ant Cerapachys biroi.</title>
        <authorList>
            <person name="Oxley P.R."/>
            <person name="Ji L."/>
            <person name="Fetter-Pruneda I."/>
            <person name="McKenzie S.K."/>
            <person name="Li C."/>
            <person name="Hu H."/>
            <person name="Zhang G."/>
            <person name="Kronauer D.J."/>
        </authorList>
    </citation>
    <scope>NUCLEOTIDE SEQUENCE [LARGE SCALE GENOMIC DNA]</scope>
</reference>
<dbReference type="GO" id="GO:0003723">
    <property type="term" value="F:RNA binding"/>
    <property type="evidence" value="ECO:0007669"/>
    <property type="project" value="UniProtKB-UniRule"/>
</dbReference>
<dbReference type="SUPFAM" id="SSF143437">
    <property type="entry name" value="THUMP domain-like"/>
    <property type="match status" value="1"/>
</dbReference>
<name>A0A026WAX0_OOCBI</name>
<evidence type="ECO:0000259" key="4">
    <source>
        <dbReference type="PROSITE" id="PS51165"/>
    </source>
</evidence>
<dbReference type="GO" id="GO:0006400">
    <property type="term" value="P:tRNA modification"/>
    <property type="evidence" value="ECO:0007669"/>
    <property type="project" value="InterPro"/>
</dbReference>
<evidence type="ECO:0000313" key="7">
    <source>
        <dbReference type="Proteomes" id="UP000053097"/>
    </source>
</evidence>
<evidence type="ECO:0000256" key="3">
    <source>
        <dbReference type="SAM" id="MobiDB-lite"/>
    </source>
</evidence>
<dbReference type="InterPro" id="IPR040183">
    <property type="entry name" value="THUMPD1-like"/>
</dbReference>
<evidence type="ECO:0000256" key="1">
    <source>
        <dbReference type="ARBA" id="ARBA00060731"/>
    </source>
</evidence>
<dbReference type="SMART" id="SM00981">
    <property type="entry name" value="THUMP"/>
    <property type="match status" value="1"/>
</dbReference>
<reference evidence="6" key="2">
    <citation type="journal article" date="2018" name="Genome Res.">
        <title>The genomic architecture and molecular evolution of ant odorant receptors.</title>
        <authorList>
            <person name="McKenzie S.K."/>
            <person name="Kronauer D.J.C."/>
        </authorList>
    </citation>
    <scope>NUCLEOTIDE SEQUENCE [LARGE SCALE GENOMIC DNA]</scope>
    <source>
        <strain evidence="6">Clonal line C1</strain>
    </source>
</reference>
<dbReference type="OrthoDB" id="367221at2759"/>
<dbReference type="FunFam" id="3.30.2300.10:FF:000001">
    <property type="entry name" value="THUMP domain-containing protein 1"/>
    <property type="match status" value="1"/>
</dbReference>
<feature type="domain" description="THUMP" evidence="4">
    <location>
        <begin position="153"/>
        <end position="259"/>
    </location>
</feature>
<dbReference type="Proteomes" id="UP000053097">
    <property type="component" value="Unassembled WGS sequence"/>
</dbReference>
<proteinExistence type="inferred from homology"/>
<dbReference type="AlphaFoldDB" id="A0A026WAX0"/>
<comment type="similarity">
    <text evidence="1">Belongs to the THUMPD1 family.</text>
</comment>
<dbReference type="InterPro" id="IPR004114">
    <property type="entry name" value="THUMP_dom"/>
</dbReference>
<dbReference type="EMBL" id="KK107348">
    <property type="protein sequence ID" value="EZA52159.1"/>
    <property type="molecule type" value="Genomic_DNA"/>
</dbReference>
<evidence type="ECO:0000313" key="5">
    <source>
        <dbReference type="EMBL" id="EZA52159.1"/>
    </source>
</evidence>
<organism evidence="5 7">
    <name type="scientific">Ooceraea biroi</name>
    <name type="common">Clonal raider ant</name>
    <name type="synonym">Cerapachys biroi</name>
    <dbReference type="NCBI Taxonomy" id="2015173"/>
    <lineage>
        <taxon>Eukaryota</taxon>
        <taxon>Metazoa</taxon>
        <taxon>Ecdysozoa</taxon>
        <taxon>Arthropoda</taxon>
        <taxon>Hexapoda</taxon>
        <taxon>Insecta</taxon>
        <taxon>Pterygota</taxon>
        <taxon>Neoptera</taxon>
        <taxon>Endopterygota</taxon>
        <taxon>Hymenoptera</taxon>
        <taxon>Apocrita</taxon>
        <taxon>Aculeata</taxon>
        <taxon>Formicoidea</taxon>
        <taxon>Formicidae</taxon>
        <taxon>Dorylinae</taxon>
        <taxon>Ooceraea</taxon>
    </lineage>
</organism>
<dbReference type="Gene3D" id="3.30.2300.10">
    <property type="entry name" value="THUMP superfamily"/>
    <property type="match status" value="1"/>
</dbReference>
<dbReference type="Proteomes" id="UP000279307">
    <property type="component" value="Chromosome 10"/>
</dbReference>
<dbReference type="PANTHER" id="PTHR13452">
    <property type="entry name" value="THUMP DOMAIN CONTAINING PROTEIN 1-RELATED"/>
    <property type="match status" value="1"/>
</dbReference>
<evidence type="ECO:0000313" key="6">
    <source>
        <dbReference type="EMBL" id="RLU17892.1"/>
    </source>
</evidence>
<dbReference type="CDD" id="cd11717">
    <property type="entry name" value="THUMP_THUMPD1_like"/>
    <property type="match status" value="1"/>
</dbReference>
<keyword evidence="2" id="KW-0694">RNA-binding</keyword>